<comment type="similarity">
    <text evidence="2">Belongs to the SLC35F solute transporter family.</text>
</comment>
<feature type="compositionally biased region" description="Polar residues" evidence="8">
    <location>
        <begin position="524"/>
        <end position="552"/>
    </location>
</feature>
<feature type="transmembrane region" description="Helical" evidence="9">
    <location>
        <begin position="185"/>
        <end position="205"/>
    </location>
</feature>
<accession>A0AAE1BW76</accession>
<feature type="compositionally biased region" description="Low complexity" evidence="8">
    <location>
        <begin position="569"/>
        <end position="589"/>
    </location>
</feature>
<feature type="compositionally biased region" description="Low complexity" evidence="8">
    <location>
        <begin position="439"/>
        <end position="518"/>
    </location>
</feature>
<dbReference type="InterPro" id="IPR009262">
    <property type="entry name" value="SLC35_F1/F2/F6"/>
</dbReference>
<evidence type="ECO:0000256" key="5">
    <source>
        <dbReference type="ARBA" id="ARBA00022989"/>
    </source>
</evidence>
<dbReference type="GO" id="GO:0016020">
    <property type="term" value="C:membrane"/>
    <property type="evidence" value="ECO:0007669"/>
    <property type="project" value="UniProtKB-SubCell"/>
</dbReference>
<evidence type="ECO:0000256" key="1">
    <source>
        <dbReference type="ARBA" id="ARBA00004141"/>
    </source>
</evidence>
<feature type="compositionally biased region" description="Gly residues" evidence="8">
    <location>
        <begin position="365"/>
        <end position="375"/>
    </location>
</feature>
<gene>
    <name evidence="11" type="ORF">Pcinc_037590</name>
</gene>
<evidence type="ECO:0000313" key="12">
    <source>
        <dbReference type="Proteomes" id="UP001286313"/>
    </source>
</evidence>
<feature type="region of interest" description="Disordered" evidence="8">
    <location>
        <begin position="409"/>
        <end position="635"/>
    </location>
</feature>
<dbReference type="Proteomes" id="UP001286313">
    <property type="component" value="Unassembled WGS sequence"/>
</dbReference>
<dbReference type="GO" id="GO:0022857">
    <property type="term" value="F:transmembrane transporter activity"/>
    <property type="evidence" value="ECO:0007669"/>
    <property type="project" value="InterPro"/>
</dbReference>
<feature type="signal peptide" evidence="10">
    <location>
        <begin position="1"/>
        <end position="24"/>
    </location>
</feature>
<comment type="caution">
    <text evidence="11">The sequence shown here is derived from an EMBL/GenBank/DDBJ whole genome shotgun (WGS) entry which is preliminary data.</text>
</comment>
<feature type="transmembrane region" description="Helical" evidence="9">
    <location>
        <begin position="217"/>
        <end position="237"/>
    </location>
</feature>
<evidence type="ECO:0000256" key="3">
    <source>
        <dbReference type="ARBA" id="ARBA00022448"/>
    </source>
</evidence>
<keyword evidence="3" id="KW-0813">Transport</keyword>
<feature type="transmembrane region" description="Helical" evidence="9">
    <location>
        <begin position="154"/>
        <end position="173"/>
    </location>
</feature>
<evidence type="ECO:0000256" key="4">
    <source>
        <dbReference type="ARBA" id="ARBA00022692"/>
    </source>
</evidence>
<dbReference type="EMBL" id="JAWQEG010006001">
    <property type="protein sequence ID" value="KAK3856045.1"/>
    <property type="molecule type" value="Genomic_DNA"/>
</dbReference>
<evidence type="ECO:0000256" key="6">
    <source>
        <dbReference type="ARBA" id="ARBA00023136"/>
    </source>
</evidence>
<evidence type="ECO:0000313" key="11">
    <source>
        <dbReference type="EMBL" id="KAK3856045.1"/>
    </source>
</evidence>
<dbReference type="AlphaFoldDB" id="A0AAE1BW76"/>
<evidence type="ECO:0000256" key="2">
    <source>
        <dbReference type="ARBA" id="ARBA00007863"/>
    </source>
</evidence>
<keyword evidence="5 9" id="KW-1133">Transmembrane helix</keyword>
<dbReference type="PANTHER" id="PTHR14233:SF4">
    <property type="entry name" value="SOLUTE CARRIER FAMILY 35 MEMBER F2"/>
    <property type="match status" value="1"/>
</dbReference>
<feature type="non-terminal residue" evidence="11">
    <location>
        <position position="635"/>
    </location>
</feature>
<feature type="transmembrane region" description="Helical" evidence="9">
    <location>
        <begin position="88"/>
        <end position="109"/>
    </location>
</feature>
<dbReference type="SUPFAM" id="SSF103481">
    <property type="entry name" value="Multidrug resistance efflux transporter EmrE"/>
    <property type="match status" value="1"/>
</dbReference>
<feature type="chain" id="PRO_5042192555" description="Solute carrier family 35 member F1" evidence="10">
    <location>
        <begin position="25"/>
        <end position="635"/>
    </location>
</feature>
<protein>
    <recommendedName>
        <fullName evidence="13">Solute carrier family 35 member F1</fullName>
    </recommendedName>
</protein>
<feature type="transmembrane region" description="Helical" evidence="9">
    <location>
        <begin position="244"/>
        <end position="261"/>
    </location>
</feature>
<reference evidence="11" key="1">
    <citation type="submission" date="2023-10" db="EMBL/GenBank/DDBJ databases">
        <title>Genome assemblies of two species of porcelain crab, Petrolisthes cinctipes and Petrolisthes manimaculis (Anomura: Porcellanidae).</title>
        <authorList>
            <person name="Angst P."/>
        </authorList>
    </citation>
    <scope>NUCLEOTIDE SEQUENCE</scope>
    <source>
        <strain evidence="11">PB745_01</strain>
        <tissue evidence="11">Gill</tissue>
    </source>
</reference>
<keyword evidence="6 9" id="KW-0472">Membrane</keyword>
<dbReference type="Pfam" id="PF06027">
    <property type="entry name" value="SLC35F"/>
    <property type="match status" value="1"/>
</dbReference>
<dbReference type="InterPro" id="IPR052221">
    <property type="entry name" value="SLC35F_Transporter"/>
</dbReference>
<feature type="transmembrane region" description="Helical" evidence="9">
    <location>
        <begin position="64"/>
        <end position="82"/>
    </location>
</feature>
<organism evidence="11 12">
    <name type="scientific">Petrolisthes cinctipes</name>
    <name type="common">Flat porcelain crab</name>
    <dbReference type="NCBI Taxonomy" id="88211"/>
    <lineage>
        <taxon>Eukaryota</taxon>
        <taxon>Metazoa</taxon>
        <taxon>Ecdysozoa</taxon>
        <taxon>Arthropoda</taxon>
        <taxon>Crustacea</taxon>
        <taxon>Multicrustacea</taxon>
        <taxon>Malacostraca</taxon>
        <taxon>Eumalacostraca</taxon>
        <taxon>Eucarida</taxon>
        <taxon>Decapoda</taxon>
        <taxon>Pleocyemata</taxon>
        <taxon>Anomura</taxon>
        <taxon>Galatheoidea</taxon>
        <taxon>Porcellanidae</taxon>
        <taxon>Petrolisthes</taxon>
    </lineage>
</organism>
<sequence>VSFINYVLLCLVYTTWLACRSGEGSLLRVVRTKGLKYFVLAAVDVEANYLVLRAYQFTSVTSVQLLDCFVVPVVLALSWLFLKVRYKLVHVLGVGLCLLGVGCLVWANVEDGKAAIPGYDRLLGDMLCLGGATLYGISNVAQEYVVKTYDSVEFLGMMGLFGSLINGIQLAILERNDVGSVRWDTWPVLALVGGFSAAQFLFYVVAPAVIRATSATALNLALFTTDFYILITGIALFKFKFHPLYFLSYLLVVTGVIVFVIKPTPITSTSRGYYSGGNEVELTTTPGTATSSMGGGASFNDWPLPPEVRGCPDYPFPHSHPAEYRQGSAPAAPPVATDYPSTPPSPPQQFRSLPRPARREPYPSSGGGAAQGGGQRAATLHRPARVRFQLEHHTATTAHHSYLLTSLATTQSTSSTTPLRKAATQTFETTQPRTSAQQTSATVSHQRSSSHSSATLSHSTTPQTSTTTKTPPSTTPTTAATSHRTNTPHTTSSAASQRSSTRTSTSTTSHPSASSTTVSKKHSASTPHKTSVQSSTTSTRKRNSAQGSAPTTQRKDDHGSATQPERSSTRAGTSVSTTTTTTTTTTTAHKSSKHTTRSRSYRTDTDTGVLPQPESENVSCTCGVGIKPAGKPKRH</sequence>
<evidence type="ECO:0000256" key="10">
    <source>
        <dbReference type="SAM" id="SignalP"/>
    </source>
</evidence>
<dbReference type="InterPro" id="IPR037185">
    <property type="entry name" value="EmrE-like"/>
</dbReference>
<comment type="function">
    <text evidence="7">Putative solute transporter.</text>
</comment>
<keyword evidence="4 9" id="KW-0812">Transmembrane</keyword>
<feature type="transmembrane region" description="Helical" evidence="9">
    <location>
        <begin position="121"/>
        <end position="142"/>
    </location>
</feature>
<feature type="compositionally biased region" description="Basic residues" evidence="8">
    <location>
        <begin position="590"/>
        <end position="600"/>
    </location>
</feature>
<evidence type="ECO:0000256" key="8">
    <source>
        <dbReference type="SAM" id="MobiDB-lite"/>
    </source>
</evidence>
<evidence type="ECO:0008006" key="13">
    <source>
        <dbReference type="Google" id="ProtNLM"/>
    </source>
</evidence>
<feature type="compositionally biased region" description="Low complexity" evidence="8">
    <location>
        <begin position="409"/>
        <end position="419"/>
    </location>
</feature>
<feature type="region of interest" description="Disordered" evidence="8">
    <location>
        <begin position="313"/>
        <end position="379"/>
    </location>
</feature>
<comment type="subcellular location">
    <subcellularLocation>
        <location evidence="1">Membrane</location>
        <topology evidence="1">Multi-pass membrane protein</topology>
    </subcellularLocation>
</comment>
<keyword evidence="12" id="KW-1185">Reference proteome</keyword>
<keyword evidence="10" id="KW-0732">Signal</keyword>
<feature type="compositionally biased region" description="Polar residues" evidence="8">
    <location>
        <begin position="423"/>
        <end position="438"/>
    </location>
</feature>
<evidence type="ECO:0000256" key="7">
    <source>
        <dbReference type="ARBA" id="ARBA00037727"/>
    </source>
</evidence>
<dbReference type="PANTHER" id="PTHR14233">
    <property type="entry name" value="DUF914-RELATED"/>
    <property type="match status" value="1"/>
</dbReference>
<name>A0AAE1BW76_PETCI</name>
<evidence type="ECO:0000256" key="9">
    <source>
        <dbReference type="SAM" id="Phobius"/>
    </source>
</evidence>
<proteinExistence type="inferred from homology"/>